<evidence type="ECO:0000256" key="3">
    <source>
        <dbReference type="ARBA" id="ARBA00022694"/>
    </source>
</evidence>
<evidence type="ECO:0000256" key="5">
    <source>
        <dbReference type="ARBA" id="ARBA00022801"/>
    </source>
</evidence>
<evidence type="ECO:0000256" key="2">
    <source>
        <dbReference type="ARBA" id="ARBA00011738"/>
    </source>
</evidence>
<evidence type="ECO:0000256" key="1">
    <source>
        <dbReference type="ARBA" id="ARBA00010669"/>
    </source>
</evidence>
<evidence type="ECO:0000256" key="6">
    <source>
        <dbReference type="ARBA" id="ARBA00022833"/>
    </source>
</evidence>
<comment type="cofactor">
    <cofactor evidence="8">
        <name>Zn(2+)</name>
        <dbReference type="ChEBI" id="CHEBI:29105"/>
    </cofactor>
    <text evidence="8">Binds 1 zinc ion per subunit.</text>
</comment>
<dbReference type="InterPro" id="IPR028883">
    <property type="entry name" value="tRNA_aden_deaminase"/>
</dbReference>
<feature type="binding site" evidence="8">
    <location>
        <position position="86"/>
    </location>
    <ligand>
        <name>Zn(2+)</name>
        <dbReference type="ChEBI" id="CHEBI:29105"/>
        <note>catalytic</note>
    </ligand>
</feature>
<evidence type="ECO:0000256" key="7">
    <source>
        <dbReference type="ARBA" id="ARBA00048045"/>
    </source>
</evidence>
<proteinExistence type="inferred from homology"/>
<dbReference type="GO" id="GO:0008270">
    <property type="term" value="F:zinc ion binding"/>
    <property type="evidence" value="ECO:0007669"/>
    <property type="project" value="UniProtKB-UniRule"/>
</dbReference>
<dbReference type="SUPFAM" id="SSF53927">
    <property type="entry name" value="Cytidine deaminase-like"/>
    <property type="match status" value="1"/>
</dbReference>
<keyword evidence="5 8" id="KW-0378">Hydrolase</keyword>
<dbReference type="InterPro" id="IPR002125">
    <property type="entry name" value="CMP_dCMP_dom"/>
</dbReference>
<dbReference type="PROSITE" id="PS00903">
    <property type="entry name" value="CYT_DCMP_DEAMINASES_1"/>
    <property type="match status" value="1"/>
</dbReference>
<dbReference type="NCBIfam" id="NF008113">
    <property type="entry name" value="PRK10860.1"/>
    <property type="match status" value="1"/>
</dbReference>
<comment type="function">
    <text evidence="8">Catalyzes the deamination of adenosine to inosine at the wobble position 34 of tRNA(Arg2).</text>
</comment>
<keyword evidence="3 8" id="KW-0819">tRNA processing</keyword>
<feature type="active site" description="Proton donor" evidence="8">
    <location>
        <position position="54"/>
    </location>
</feature>
<evidence type="ECO:0000313" key="11">
    <source>
        <dbReference type="Proteomes" id="UP000242175"/>
    </source>
</evidence>
<feature type="domain" description="CMP/dCMP-type deaminase" evidence="9">
    <location>
        <begin position="1"/>
        <end position="124"/>
    </location>
</feature>
<dbReference type="OrthoDB" id="9802676at2"/>
<feature type="binding site" evidence="8">
    <location>
        <position position="52"/>
    </location>
    <ligand>
        <name>Zn(2+)</name>
        <dbReference type="ChEBI" id="CHEBI:29105"/>
        <note>catalytic</note>
    </ligand>
</feature>
<dbReference type="InterPro" id="IPR058535">
    <property type="entry name" value="MafB19-deam"/>
</dbReference>
<feature type="binding site" evidence="8">
    <location>
        <position position="83"/>
    </location>
    <ligand>
        <name>Zn(2+)</name>
        <dbReference type="ChEBI" id="CHEBI:29105"/>
        <note>catalytic</note>
    </ligand>
</feature>
<dbReference type="PANTHER" id="PTHR11079:SF202">
    <property type="entry name" value="TRNA-SPECIFIC ADENOSINE DEAMINASE"/>
    <property type="match status" value="1"/>
</dbReference>
<sequence length="153" mass="17282">MNHHFFMKKAYKLAEYARSLGEVPVGAVLVENNEIFSEGWNFSISSNDCTAHAEIMALRNACLKKNNYRLNKNFSLYVTLEPCSMCLGALIHSRIGKIIYGASDPKTGTLGGKLNLLNEGVSNTKIEIIHNIEQELCKNILQDFFRARRKKTK</sequence>
<dbReference type="EMBL" id="CP022355">
    <property type="protein sequence ID" value="ASK78455.1"/>
    <property type="molecule type" value="Genomic_DNA"/>
</dbReference>
<comment type="catalytic activity">
    <reaction evidence="7 8">
        <text>adenosine(34) in tRNA + H2O + H(+) = inosine(34) in tRNA + NH4(+)</text>
        <dbReference type="Rhea" id="RHEA:43168"/>
        <dbReference type="Rhea" id="RHEA-COMP:10373"/>
        <dbReference type="Rhea" id="RHEA-COMP:10374"/>
        <dbReference type="ChEBI" id="CHEBI:15377"/>
        <dbReference type="ChEBI" id="CHEBI:15378"/>
        <dbReference type="ChEBI" id="CHEBI:28938"/>
        <dbReference type="ChEBI" id="CHEBI:74411"/>
        <dbReference type="ChEBI" id="CHEBI:82852"/>
        <dbReference type="EC" id="3.5.4.33"/>
    </reaction>
</comment>
<dbReference type="GO" id="GO:0052717">
    <property type="term" value="F:tRNA-specific adenosine-34 deaminase activity"/>
    <property type="evidence" value="ECO:0007669"/>
    <property type="project" value="UniProtKB-UniRule"/>
</dbReference>
<comment type="similarity">
    <text evidence="1">Belongs to the cytidine and deoxycytidylate deaminase family. ADAT2 subfamily.</text>
</comment>
<evidence type="ECO:0000256" key="4">
    <source>
        <dbReference type="ARBA" id="ARBA00022723"/>
    </source>
</evidence>
<protein>
    <recommendedName>
        <fullName evidence="8">tRNA-specific adenosine deaminase</fullName>
        <ecNumber evidence="8">3.5.4.33</ecNumber>
    </recommendedName>
</protein>
<dbReference type="KEGG" id="pmai:CF386_05265"/>
<organism evidence="10 11">
    <name type="scientific">Paraphotobacterium marinum</name>
    <dbReference type="NCBI Taxonomy" id="1755811"/>
    <lineage>
        <taxon>Bacteria</taxon>
        <taxon>Pseudomonadati</taxon>
        <taxon>Pseudomonadota</taxon>
        <taxon>Gammaproteobacteria</taxon>
        <taxon>Vibrionales</taxon>
        <taxon>Vibrionaceae</taxon>
        <taxon>Paraphotobacterium</taxon>
    </lineage>
</organism>
<evidence type="ECO:0000256" key="8">
    <source>
        <dbReference type="HAMAP-Rule" id="MF_00972"/>
    </source>
</evidence>
<dbReference type="AlphaFoldDB" id="A0A220VDL7"/>
<gene>
    <name evidence="8" type="primary">tadA</name>
    <name evidence="10" type="ORF">CF386_05265</name>
</gene>
<reference evidence="10 11" key="1">
    <citation type="journal article" date="2016" name="Int. J. Syst. Evol. Microbiol.">
        <title>Paraphotobacterium marinum gen. nov., sp. nov., a member of the family Vibrionaceae, isolated from surface seawater.</title>
        <authorList>
            <person name="Huang Z."/>
            <person name="Dong C."/>
            <person name="Shao Z."/>
        </authorList>
    </citation>
    <scope>NUCLEOTIDE SEQUENCE [LARGE SCALE GENOMIC DNA]</scope>
    <source>
        <strain evidence="10 11">NSCS20N07D</strain>
    </source>
</reference>
<dbReference type="HAMAP" id="MF_00972">
    <property type="entry name" value="tRNA_aden_deaminase"/>
    <property type="match status" value="1"/>
</dbReference>
<dbReference type="Gene3D" id="3.40.140.10">
    <property type="entry name" value="Cytidine Deaminase, domain 2"/>
    <property type="match status" value="1"/>
</dbReference>
<dbReference type="Proteomes" id="UP000242175">
    <property type="component" value="Chromosome large"/>
</dbReference>
<evidence type="ECO:0000313" key="10">
    <source>
        <dbReference type="EMBL" id="ASK78455.1"/>
    </source>
</evidence>
<dbReference type="GO" id="GO:0002100">
    <property type="term" value="P:tRNA wobble adenosine to inosine editing"/>
    <property type="evidence" value="ECO:0007669"/>
    <property type="project" value="UniProtKB-UniRule"/>
</dbReference>
<keyword evidence="11" id="KW-1185">Reference proteome</keyword>
<name>A0A220VDL7_9GAMM</name>
<evidence type="ECO:0000259" key="9">
    <source>
        <dbReference type="PROSITE" id="PS51747"/>
    </source>
</evidence>
<dbReference type="PANTHER" id="PTHR11079">
    <property type="entry name" value="CYTOSINE DEAMINASE FAMILY MEMBER"/>
    <property type="match status" value="1"/>
</dbReference>
<dbReference type="RefSeq" id="WP_089073363.1">
    <property type="nucleotide sequence ID" value="NZ_CBCSAM010000001.1"/>
</dbReference>
<dbReference type="PROSITE" id="PS51747">
    <property type="entry name" value="CYT_DCMP_DEAMINASES_2"/>
    <property type="match status" value="1"/>
</dbReference>
<dbReference type="Pfam" id="PF14437">
    <property type="entry name" value="MafB19-deam"/>
    <property type="match status" value="1"/>
</dbReference>
<comment type="subunit">
    <text evidence="2 8">Homodimer.</text>
</comment>
<dbReference type="CDD" id="cd01285">
    <property type="entry name" value="nucleoside_deaminase"/>
    <property type="match status" value="1"/>
</dbReference>
<keyword evidence="4 8" id="KW-0479">Metal-binding</keyword>
<dbReference type="EC" id="3.5.4.33" evidence="8"/>
<keyword evidence="6 8" id="KW-0862">Zinc</keyword>
<dbReference type="InterPro" id="IPR016192">
    <property type="entry name" value="APOBEC/CMP_deaminase_Zn-bd"/>
</dbReference>
<accession>A0A220VDL7</accession>
<dbReference type="InterPro" id="IPR016193">
    <property type="entry name" value="Cytidine_deaminase-like"/>
</dbReference>